<feature type="domain" description="Cyclic nucleotide-binding" evidence="5">
    <location>
        <begin position="12"/>
        <end position="132"/>
    </location>
</feature>
<dbReference type="InterPro" id="IPR036390">
    <property type="entry name" value="WH_DNA-bd_sf"/>
</dbReference>
<reference evidence="8" key="1">
    <citation type="submission" date="2017-01" db="EMBL/GenBank/DDBJ databases">
        <authorList>
            <person name="Varghese N."/>
            <person name="Submissions S."/>
        </authorList>
    </citation>
    <scope>NUCLEOTIDE SEQUENCE [LARGE SCALE GENOMIC DNA]</scope>
    <source>
        <strain evidence="8">DSM 16176</strain>
    </source>
</reference>
<keyword evidence="1" id="KW-0805">Transcription regulation</keyword>
<dbReference type="InterPro" id="IPR018490">
    <property type="entry name" value="cNMP-bd_dom_sf"/>
</dbReference>
<protein>
    <submittedName>
        <fullName evidence="7">Transcriptional regulator</fullName>
    </submittedName>
</protein>
<dbReference type="InterPro" id="IPR000595">
    <property type="entry name" value="cNMP-bd_dom"/>
</dbReference>
<dbReference type="SUPFAM" id="SSF46785">
    <property type="entry name" value="Winged helix' DNA-binding domain"/>
    <property type="match status" value="1"/>
</dbReference>
<evidence type="ECO:0000259" key="6">
    <source>
        <dbReference type="PROSITE" id="PS51063"/>
    </source>
</evidence>
<dbReference type="InterPro" id="IPR012318">
    <property type="entry name" value="HTH_CRP"/>
</dbReference>
<keyword evidence="3" id="KW-0010">Activator</keyword>
<dbReference type="PRINTS" id="PR00034">
    <property type="entry name" value="HTHCRP"/>
</dbReference>
<organism evidence="7 8">
    <name type="scientific">Alicyclobacillus vulcanalis</name>
    <dbReference type="NCBI Taxonomy" id="252246"/>
    <lineage>
        <taxon>Bacteria</taxon>
        <taxon>Bacillati</taxon>
        <taxon>Bacillota</taxon>
        <taxon>Bacilli</taxon>
        <taxon>Bacillales</taxon>
        <taxon>Alicyclobacillaceae</taxon>
        <taxon>Alicyclobacillus</taxon>
    </lineage>
</organism>
<evidence type="ECO:0000256" key="4">
    <source>
        <dbReference type="ARBA" id="ARBA00023163"/>
    </source>
</evidence>
<evidence type="ECO:0000256" key="2">
    <source>
        <dbReference type="ARBA" id="ARBA00023125"/>
    </source>
</evidence>
<evidence type="ECO:0000259" key="5">
    <source>
        <dbReference type="PROSITE" id="PS50042"/>
    </source>
</evidence>
<dbReference type="InterPro" id="IPR014710">
    <property type="entry name" value="RmlC-like_jellyroll"/>
</dbReference>
<dbReference type="PROSITE" id="PS51063">
    <property type="entry name" value="HTH_CRP_2"/>
    <property type="match status" value="1"/>
</dbReference>
<dbReference type="CDD" id="cd00038">
    <property type="entry name" value="CAP_ED"/>
    <property type="match status" value="1"/>
</dbReference>
<evidence type="ECO:0000313" key="8">
    <source>
        <dbReference type="Proteomes" id="UP000186156"/>
    </source>
</evidence>
<keyword evidence="4" id="KW-0804">Transcription</keyword>
<keyword evidence="8" id="KW-1185">Reference proteome</keyword>
<feature type="domain" description="HTH crp-type" evidence="6">
    <location>
        <begin position="146"/>
        <end position="221"/>
    </location>
</feature>
<dbReference type="STRING" id="252246.SAMN05421799_101288"/>
<gene>
    <name evidence="7" type="ORF">SAMN05421799_101288</name>
</gene>
<dbReference type="Pfam" id="PF13545">
    <property type="entry name" value="HTH_Crp_2"/>
    <property type="match status" value="1"/>
</dbReference>
<dbReference type="PANTHER" id="PTHR24567:SF26">
    <property type="entry name" value="REGULATORY PROTEIN YEIL"/>
    <property type="match status" value="1"/>
</dbReference>
<dbReference type="GO" id="GO:0003700">
    <property type="term" value="F:DNA-binding transcription factor activity"/>
    <property type="evidence" value="ECO:0007669"/>
    <property type="project" value="TreeGrafter"/>
</dbReference>
<dbReference type="GO" id="GO:0003677">
    <property type="term" value="F:DNA binding"/>
    <property type="evidence" value="ECO:0007669"/>
    <property type="project" value="UniProtKB-KW"/>
</dbReference>
<evidence type="ECO:0000256" key="3">
    <source>
        <dbReference type="ARBA" id="ARBA00023159"/>
    </source>
</evidence>
<sequence length="221" mass="25325">MSVSQDLKEFSLFRDLTPEELARVAELAVLRQYRRGETIFIEGTPREAVYFLLRGLIKVVKVDEEGREHIVAVLGKGQMFPHVGFFQDLPYPGTASAMEPTSVYAISTRSFDALLRRHPPIALKLLRVLADRIVQLQAKLQELAVYDSRERVVAFLRHFAEEQGRAGPEGVHVHLPITHAEIAQMVGLRRESVNRIWNQLRREGVIEGERDTWVIHLDRLQ</sequence>
<dbReference type="OrthoDB" id="9810708at2"/>
<dbReference type="SMART" id="SM00419">
    <property type="entry name" value="HTH_CRP"/>
    <property type="match status" value="1"/>
</dbReference>
<dbReference type="GO" id="GO:0005829">
    <property type="term" value="C:cytosol"/>
    <property type="evidence" value="ECO:0007669"/>
    <property type="project" value="TreeGrafter"/>
</dbReference>
<dbReference type="PROSITE" id="PS50042">
    <property type="entry name" value="CNMP_BINDING_3"/>
    <property type="match status" value="1"/>
</dbReference>
<dbReference type="AlphaFoldDB" id="A0A1N7K101"/>
<dbReference type="InterPro" id="IPR050397">
    <property type="entry name" value="Env_Response_Regulators"/>
</dbReference>
<evidence type="ECO:0000313" key="7">
    <source>
        <dbReference type="EMBL" id="SIS55237.1"/>
    </source>
</evidence>
<dbReference type="SUPFAM" id="SSF51206">
    <property type="entry name" value="cAMP-binding domain-like"/>
    <property type="match status" value="1"/>
</dbReference>
<proteinExistence type="predicted"/>
<dbReference type="Gene3D" id="1.10.10.10">
    <property type="entry name" value="Winged helix-like DNA-binding domain superfamily/Winged helix DNA-binding domain"/>
    <property type="match status" value="1"/>
</dbReference>
<dbReference type="Pfam" id="PF00027">
    <property type="entry name" value="cNMP_binding"/>
    <property type="match status" value="1"/>
</dbReference>
<evidence type="ECO:0000256" key="1">
    <source>
        <dbReference type="ARBA" id="ARBA00023015"/>
    </source>
</evidence>
<dbReference type="RefSeq" id="WP_084182405.1">
    <property type="nucleotide sequence ID" value="NZ_FTOO01000001.1"/>
</dbReference>
<dbReference type="Proteomes" id="UP000186156">
    <property type="component" value="Unassembled WGS sequence"/>
</dbReference>
<name>A0A1N7K101_9BACL</name>
<dbReference type="PANTHER" id="PTHR24567">
    <property type="entry name" value="CRP FAMILY TRANSCRIPTIONAL REGULATORY PROTEIN"/>
    <property type="match status" value="1"/>
</dbReference>
<keyword evidence="2" id="KW-0238">DNA-binding</keyword>
<dbReference type="Gene3D" id="2.60.120.10">
    <property type="entry name" value="Jelly Rolls"/>
    <property type="match status" value="1"/>
</dbReference>
<dbReference type="EMBL" id="FTOO01000001">
    <property type="protein sequence ID" value="SIS55237.1"/>
    <property type="molecule type" value="Genomic_DNA"/>
</dbReference>
<accession>A0A1N7K101</accession>
<dbReference type="InterPro" id="IPR036388">
    <property type="entry name" value="WH-like_DNA-bd_sf"/>
</dbReference>
<dbReference type="SMART" id="SM00100">
    <property type="entry name" value="cNMP"/>
    <property type="match status" value="1"/>
</dbReference>